<evidence type="ECO:0000256" key="6">
    <source>
        <dbReference type="ARBA" id="ARBA00022683"/>
    </source>
</evidence>
<dbReference type="InterPro" id="IPR051471">
    <property type="entry name" value="Bacterial_PTS_sugar_comp"/>
</dbReference>
<dbReference type="SUPFAM" id="SSF53062">
    <property type="entry name" value="PTS system fructose IIA component-like"/>
    <property type="match status" value="1"/>
</dbReference>
<dbReference type="PANTHER" id="PTHR33799">
    <property type="entry name" value="PTS PERMEASE-RELATED-RELATED"/>
    <property type="match status" value="1"/>
</dbReference>
<dbReference type="GO" id="GO:0005737">
    <property type="term" value="C:cytoplasm"/>
    <property type="evidence" value="ECO:0007669"/>
    <property type="project" value="UniProtKB-SubCell"/>
</dbReference>
<name>A0AAE3L3H7_9FIRM</name>
<evidence type="ECO:0000313" key="10">
    <source>
        <dbReference type="Proteomes" id="UP001205748"/>
    </source>
</evidence>
<evidence type="ECO:0000256" key="3">
    <source>
        <dbReference type="ARBA" id="ARBA00022490"/>
    </source>
</evidence>
<protein>
    <submittedName>
        <fullName evidence="9">PTS sugar transporter subunit IIA</fullName>
    </submittedName>
</protein>
<dbReference type="InterPro" id="IPR033887">
    <property type="entry name" value="PTS_IIA_man"/>
</dbReference>
<dbReference type="Pfam" id="PF03610">
    <property type="entry name" value="EIIA-man"/>
    <property type="match status" value="1"/>
</dbReference>
<keyword evidence="4 9" id="KW-0762">Sugar transport</keyword>
<dbReference type="InterPro" id="IPR004701">
    <property type="entry name" value="PTS_EIIA_man-typ"/>
</dbReference>
<dbReference type="GO" id="GO:0016020">
    <property type="term" value="C:membrane"/>
    <property type="evidence" value="ECO:0007669"/>
    <property type="project" value="InterPro"/>
</dbReference>
<dbReference type="GO" id="GO:0009401">
    <property type="term" value="P:phosphoenolpyruvate-dependent sugar phosphotransferase system"/>
    <property type="evidence" value="ECO:0007669"/>
    <property type="project" value="UniProtKB-KW"/>
</dbReference>
<keyword evidence="6" id="KW-0598">Phosphotransferase system</keyword>
<keyword evidence="3" id="KW-0963">Cytoplasm</keyword>
<keyword evidence="5" id="KW-0808">Transferase</keyword>
<dbReference type="InterPro" id="IPR036662">
    <property type="entry name" value="PTS_EIIA_man-typ_sf"/>
</dbReference>
<sequence length="135" mass="14817">MVGILIVTHGDFAKSILRSAELIMGQQNDVITLGLHYGDSIDELNNQIKDSIEKLDEGQGVVVFVDVFGGSPSNVTVSNMRTKKFECITGVNMPMLLEAFALRNSLNLEELSEKCIEAGQQGVRSLYKELAIKND</sequence>
<dbReference type="EMBL" id="JANKAS010000003">
    <property type="protein sequence ID" value="MCR1898278.1"/>
    <property type="molecule type" value="Genomic_DNA"/>
</dbReference>
<evidence type="ECO:0000256" key="2">
    <source>
        <dbReference type="ARBA" id="ARBA00022448"/>
    </source>
</evidence>
<feature type="domain" description="PTS EIIA type-4" evidence="8">
    <location>
        <begin position="1"/>
        <end position="123"/>
    </location>
</feature>
<evidence type="ECO:0000256" key="4">
    <source>
        <dbReference type="ARBA" id="ARBA00022597"/>
    </source>
</evidence>
<dbReference type="Proteomes" id="UP001205748">
    <property type="component" value="Unassembled WGS sequence"/>
</dbReference>
<dbReference type="GO" id="GO:0016301">
    <property type="term" value="F:kinase activity"/>
    <property type="evidence" value="ECO:0007669"/>
    <property type="project" value="UniProtKB-KW"/>
</dbReference>
<reference evidence="9" key="1">
    <citation type="submission" date="2022-07" db="EMBL/GenBank/DDBJ databases">
        <title>Enhanced cultured diversity of the mouse gut microbiota enables custom-made synthetic communities.</title>
        <authorList>
            <person name="Afrizal A."/>
        </authorList>
    </citation>
    <scope>NUCLEOTIDE SEQUENCE</scope>
    <source>
        <strain evidence="9">DSM 28593</strain>
    </source>
</reference>
<gene>
    <name evidence="9" type="ORF">NSA47_04655</name>
</gene>
<comment type="caution">
    <text evidence="9">The sequence shown here is derived from an EMBL/GenBank/DDBJ whole genome shotgun (WGS) entry which is preliminary data.</text>
</comment>
<evidence type="ECO:0000256" key="1">
    <source>
        <dbReference type="ARBA" id="ARBA00004496"/>
    </source>
</evidence>
<comment type="subcellular location">
    <subcellularLocation>
        <location evidence="1">Cytoplasm</location>
    </subcellularLocation>
</comment>
<accession>A0AAE3L3H7</accession>
<evidence type="ECO:0000256" key="5">
    <source>
        <dbReference type="ARBA" id="ARBA00022679"/>
    </source>
</evidence>
<keyword evidence="10" id="KW-1185">Reference proteome</keyword>
<keyword evidence="7" id="KW-0418">Kinase</keyword>
<keyword evidence="2" id="KW-0813">Transport</keyword>
<evidence type="ECO:0000256" key="7">
    <source>
        <dbReference type="ARBA" id="ARBA00022777"/>
    </source>
</evidence>
<dbReference type="RefSeq" id="WP_257529752.1">
    <property type="nucleotide sequence ID" value="NZ_JANKAS010000003.1"/>
</dbReference>
<dbReference type="PANTHER" id="PTHR33799:SF1">
    <property type="entry name" value="PTS SYSTEM MANNOSE-SPECIFIC EIIAB COMPONENT-RELATED"/>
    <property type="match status" value="1"/>
</dbReference>
<dbReference type="Gene3D" id="3.40.50.510">
    <property type="entry name" value="Phosphotransferase system, mannose-type IIA component"/>
    <property type="match status" value="1"/>
</dbReference>
<dbReference type="CDD" id="cd00006">
    <property type="entry name" value="PTS_IIA_man"/>
    <property type="match status" value="1"/>
</dbReference>
<evidence type="ECO:0000313" key="9">
    <source>
        <dbReference type="EMBL" id="MCR1898278.1"/>
    </source>
</evidence>
<organism evidence="9 10">
    <name type="scientific">Irregularibacter muris</name>
    <dbReference type="NCBI Taxonomy" id="1796619"/>
    <lineage>
        <taxon>Bacteria</taxon>
        <taxon>Bacillati</taxon>
        <taxon>Bacillota</taxon>
        <taxon>Clostridia</taxon>
        <taxon>Eubacteriales</taxon>
        <taxon>Eubacteriaceae</taxon>
        <taxon>Irregularibacter</taxon>
    </lineage>
</organism>
<dbReference type="AlphaFoldDB" id="A0AAE3L3H7"/>
<dbReference type="PROSITE" id="PS51096">
    <property type="entry name" value="PTS_EIIA_TYPE_4"/>
    <property type="match status" value="1"/>
</dbReference>
<evidence type="ECO:0000259" key="8">
    <source>
        <dbReference type="PROSITE" id="PS51096"/>
    </source>
</evidence>
<proteinExistence type="predicted"/>